<dbReference type="PANTHER" id="PTHR34547:SF1">
    <property type="entry name" value="YACP-LIKE NYN DOMAIN PROTEIN"/>
    <property type="match status" value="1"/>
</dbReference>
<sequence length="319" mass="33756">MLKLQHAGPAVRRVGRSACLVLCKDKRDRKAALDKQGRRKPKQEASSIPQASAPPSQAPPPRIQTNSLVSVRAQQRFLAQERKRERAAVAPTQPSPPRAYRRPPKTPEELRQESAVRREAARYRSTCAALTQLYGSCRLAAPPVLLVDGYNVMHKLPACKPLLAAGDLEAAREAAVEALGVLSSRRSVRVVAAFDALRGPCASQSQSLTRSGVTVVFCGAQEADSYLQGAVTGWVRDPACSRVVVASSDAMVKTMVEASSTLHGADTPVVVVSATSLVAEIAAAKKEVAAALHASALRRGPNRLGAAVAGSGDGSVYSR</sequence>
<proteinExistence type="predicted"/>
<dbReference type="AlphaFoldDB" id="A0A1D1ZLZ1"/>
<dbReference type="PANTHER" id="PTHR34547">
    <property type="entry name" value="YACP-LIKE NYN DOMAIN PROTEIN"/>
    <property type="match status" value="1"/>
</dbReference>
<protein>
    <recommendedName>
        <fullName evidence="3">NYN domain-containing protein</fullName>
    </recommendedName>
</protein>
<dbReference type="Pfam" id="PF05991">
    <property type="entry name" value="NYN_YacP"/>
    <property type="match status" value="1"/>
</dbReference>
<feature type="compositionally biased region" description="Low complexity" evidence="1">
    <location>
        <begin position="45"/>
        <end position="55"/>
    </location>
</feature>
<dbReference type="EMBL" id="GDKF01010636">
    <property type="protein sequence ID" value="JAT67986.1"/>
    <property type="molecule type" value="Transcribed_RNA"/>
</dbReference>
<feature type="region of interest" description="Disordered" evidence="1">
    <location>
        <begin position="80"/>
        <end position="113"/>
    </location>
</feature>
<feature type="region of interest" description="Disordered" evidence="1">
    <location>
        <begin position="26"/>
        <end position="64"/>
    </location>
</feature>
<evidence type="ECO:0000313" key="2">
    <source>
        <dbReference type="EMBL" id="JAT67986.1"/>
    </source>
</evidence>
<evidence type="ECO:0008006" key="3">
    <source>
        <dbReference type="Google" id="ProtNLM"/>
    </source>
</evidence>
<name>A0A1D1ZLZ1_AUXPR</name>
<organism evidence="2">
    <name type="scientific">Auxenochlorella protothecoides</name>
    <name type="common">Green microalga</name>
    <name type="synonym">Chlorella protothecoides</name>
    <dbReference type="NCBI Taxonomy" id="3075"/>
    <lineage>
        <taxon>Eukaryota</taxon>
        <taxon>Viridiplantae</taxon>
        <taxon>Chlorophyta</taxon>
        <taxon>core chlorophytes</taxon>
        <taxon>Trebouxiophyceae</taxon>
        <taxon>Chlorellales</taxon>
        <taxon>Chlorellaceae</taxon>
        <taxon>Auxenochlorella</taxon>
    </lineage>
</organism>
<feature type="compositionally biased region" description="Basic and acidic residues" evidence="1">
    <location>
        <begin position="26"/>
        <end position="36"/>
    </location>
</feature>
<reference evidence="2" key="1">
    <citation type="submission" date="2015-08" db="EMBL/GenBank/DDBJ databases">
        <authorList>
            <person name="Babu N.S."/>
            <person name="Beckwith C.J."/>
            <person name="Beseler K.G."/>
            <person name="Brison A."/>
            <person name="Carone J.V."/>
            <person name="Caskin T.P."/>
            <person name="Diamond M."/>
            <person name="Durham M.E."/>
            <person name="Foxe J.M."/>
            <person name="Go M."/>
            <person name="Henderson B.A."/>
            <person name="Jones I.B."/>
            <person name="McGettigan J.A."/>
            <person name="Micheletti S.J."/>
            <person name="Nasrallah M.E."/>
            <person name="Ortiz D."/>
            <person name="Piller C.R."/>
            <person name="Privatt S.R."/>
            <person name="Schneider S.L."/>
            <person name="Sharp S."/>
            <person name="Smith T.C."/>
            <person name="Stanton J.D."/>
            <person name="Ullery H.E."/>
            <person name="Wilson R.J."/>
            <person name="Serrano M.G."/>
            <person name="Buck G."/>
            <person name="Lee V."/>
            <person name="Wang Y."/>
            <person name="Carvalho R."/>
            <person name="Voegtly L."/>
            <person name="Shi R."/>
            <person name="Duckworth R."/>
            <person name="Johnson A."/>
            <person name="Loviza R."/>
            <person name="Walstead R."/>
            <person name="Shah Z."/>
            <person name="Kiflezghi M."/>
            <person name="Wade K."/>
            <person name="Ball S.L."/>
            <person name="Bradley K.W."/>
            <person name="Asai D.J."/>
            <person name="Bowman C.A."/>
            <person name="Russell D.A."/>
            <person name="Pope W.H."/>
            <person name="Jacobs-Sera D."/>
            <person name="Hendrix R.W."/>
            <person name="Hatfull G.F."/>
        </authorList>
    </citation>
    <scope>NUCLEOTIDE SEQUENCE</scope>
</reference>
<accession>A0A1D1ZLZ1</accession>
<gene>
    <name evidence="2" type="ORF">g.26476</name>
</gene>
<evidence type="ECO:0000256" key="1">
    <source>
        <dbReference type="SAM" id="MobiDB-lite"/>
    </source>
</evidence>
<feature type="non-terminal residue" evidence="2">
    <location>
        <position position="319"/>
    </location>
</feature>
<dbReference type="InterPro" id="IPR010298">
    <property type="entry name" value="YacP-like"/>
</dbReference>